<sequence length="193" mass="21048">MRSYPSLSFRAMPPLLLLAALLHSVSAYQTLSPAVRRANSPMPARACSSSRSTRMGEAEQCAVIELRSENARSLAKILRKAWMEGGMKRGLTGAVVVPEEGTGMVQIVAQGPLERVKSFGEWCEKQIDIDEGKVDVVEMNLDECPAVPLSSKFDLANMPRGKASQPWRQLLQKSYDDTSAAATKLHSSDEGLV</sequence>
<name>A0AB34IF14_PRYPA</name>
<dbReference type="EMBL" id="JBGBPQ010000028">
    <property type="protein sequence ID" value="KAL1496588.1"/>
    <property type="molecule type" value="Genomic_DNA"/>
</dbReference>
<proteinExistence type="predicted"/>
<gene>
    <name evidence="2" type="ORF">AB1Y20_014193</name>
</gene>
<feature type="signal peptide" evidence="1">
    <location>
        <begin position="1"/>
        <end position="27"/>
    </location>
</feature>
<accession>A0AB34IF14</accession>
<feature type="chain" id="PRO_5044266303" description="Aminoacyl-tRNA hydrolase" evidence="1">
    <location>
        <begin position="28"/>
        <end position="193"/>
    </location>
</feature>
<protein>
    <recommendedName>
        <fullName evidence="4">Aminoacyl-tRNA hydrolase</fullName>
    </recommendedName>
</protein>
<reference evidence="2 3" key="1">
    <citation type="journal article" date="2024" name="Science">
        <title>Giant polyketide synthase enzymes in the biosynthesis of giant marine polyether toxins.</title>
        <authorList>
            <person name="Fallon T.R."/>
            <person name="Shende V.V."/>
            <person name="Wierzbicki I.H."/>
            <person name="Pendleton A.L."/>
            <person name="Watervoot N.F."/>
            <person name="Auber R.P."/>
            <person name="Gonzalez D.J."/>
            <person name="Wisecaver J.H."/>
            <person name="Moore B.S."/>
        </authorList>
    </citation>
    <scope>NUCLEOTIDE SEQUENCE [LARGE SCALE GENOMIC DNA]</scope>
    <source>
        <strain evidence="2 3">12B1</strain>
    </source>
</reference>
<dbReference type="Proteomes" id="UP001515480">
    <property type="component" value="Unassembled WGS sequence"/>
</dbReference>
<evidence type="ECO:0000313" key="3">
    <source>
        <dbReference type="Proteomes" id="UP001515480"/>
    </source>
</evidence>
<evidence type="ECO:0000256" key="1">
    <source>
        <dbReference type="SAM" id="SignalP"/>
    </source>
</evidence>
<keyword evidence="1" id="KW-0732">Signal</keyword>
<comment type="caution">
    <text evidence="2">The sequence shown here is derived from an EMBL/GenBank/DDBJ whole genome shotgun (WGS) entry which is preliminary data.</text>
</comment>
<organism evidence="2 3">
    <name type="scientific">Prymnesium parvum</name>
    <name type="common">Toxic golden alga</name>
    <dbReference type="NCBI Taxonomy" id="97485"/>
    <lineage>
        <taxon>Eukaryota</taxon>
        <taxon>Haptista</taxon>
        <taxon>Haptophyta</taxon>
        <taxon>Prymnesiophyceae</taxon>
        <taxon>Prymnesiales</taxon>
        <taxon>Prymnesiaceae</taxon>
        <taxon>Prymnesium</taxon>
    </lineage>
</organism>
<keyword evidence="3" id="KW-1185">Reference proteome</keyword>
<evidence type="ECO:0000313" key="2">
    <source>
        <dbReference type="EMBL" id="KAL1496588.1"/>
    </source>
</evidence>
<dbReference type="AlphaFoldDB" id="A0AB34IF14"/>
<evidence type="ECO:0008006" key="4">
    <source>
        <dbReference type="Google" id="ProtNLM"/>
    </source>
</evidence>